<evidence type="ECO:0008006" key="4">
    <source>
        <dbReference type="Google" id="ProtNLM"/>
    </source>
</evidence>
<proteinExistence type="predicted"/>
<name>F2NYI7_TRES6</name>
<dbReference type="KEGG" id="tsu:Tresu_2625"/>
<keyword evidence="3" id="KW-1185">Reference proteome</keyword>
<organism evidence="2 3">
    <name type="scientific">Treponema succinifaciens (strain ATCC 33096 / DSM 2489 / 6091)</name>
    <dbReference type="NCBI Taxonomy" id="869209"/>
    <lineage>
        <taxon>Bacteria</taxon>
        <taxon>Pseudomonadati</taxon>
        <taxon>Spirochaetota</taxon>
        <taxon>Spirochaetia</taxon>
        <taxon>Spirochaetales</taxon>
        <taxon>Treponemataceae</taxon>
        <taxon>Treponema</taxon>
    </lineage>
</organism>
<dbReference type="Proteomes" id="UP000006852">
    <property type="component" value="Plasmid pTRESU01"/>
</dbReference>
<protein>
    <recommendedName>
        <fullName evidence="4">PIN domain-containing protein</fullName>
    </recommendedName>
</protein>
<feature type="transmembrane region" description="Helical" evidence="1">
    <location>
        <begin position="116"/>
        <end position="134"/>
    </location>
</feature>
<dbReference type="EMBL" id="CP002632">
    <property type="protein sequence ID" value="AEB15486.1"/>
    <property type="molecule type" value="Genomic_DNA"/>
</dbReference>
<accession>F2NYI7</accession>
<keyword evidence="1" id="KW-1133">Transmembrane helix</keyword>
<dbReference type="HOGENOM" id="CLU_066188_0_0_12"/>
<evidence type="ECO:0000313" key="3">
    <source>
        <dbReference type="Proteomes" id="UP000006852"/>
    </source>
</evidence>
<dbReference type="AlphaFoldDB" id="F2NYI7"/>
<keyword evidence="1" id="KW-0472">Membrane</keyword>
<dbReference type="RefSeq" id="WP_013702734.1">
    <property type="nucleotide sequence ID" value="NC_015386.1"/>
</dbReference>
<evidence type="ECO:0000256" key="1">
    <source>
        <dbReference type="SAM" id="Phobius"/>
    </source>
</evidence>
<dbReference type="GeneID" id="302999725"/>
<geneLocation type="plasmid" evidence="2 3">
    <name>pTRESU01</name>
</geneLocation>
<sequence>MCKKVILDTNILYYWANVSSSNYDISKIQETISKYGTPFISELSLLEALVHFRNDKNSVRKLYTFLSDKHIGIIRYFKPEYSILTDELNELIQNDNIFNRICNSAFEKKLKFESEFLSWWLVNLIAIIGSYLYYKEPNLRDEKFYKFYRQFEALVYSIREADGFVVESLKNALEEFYKTEDEVTLKSSINSIYFTNFYTLLINYSCAINNSTISDLPTDSKKYSLENSQKILETLQSEELTKNLLKKMKEEEKIPTKRKGKALISEYNIDIEQAFDEYKEILCKDTNNYFVEYLRLIMNKYLLDKNKKINKNDIIDSQIFMQTNGYNFLTADSDFLKIIENVDKKKAAKIRSEIEKWKII</sequence>
<gene>
    <name evidence="2" type="ordered locus">Tresu_2625</name>
</gene>
<evidence type="ECO:0000313" key="2">
    <source>
        <dbReference type="EMBL" id="AEB15486.1"/>
    </source>
</evidence>
<keyword evidence="2" id="KW-0614">Plasmid</keyword>
<keyword evidence="1" id="KW-0812">Transmembrane</keyword>
<reference evidence="3" key="1">
    <citation type="submission" date="2011-04" db="EMBL/GenBank/DDBJ databases">
        <title>The complete genome of plasmid of Treponema succinifaciens DSM 2489.</title>
        <authorList>
            <person name="Lucas S."/>
            <person name="Copeland A."/>
            <person name="Lapidus A."/>
            <person name="Bruce D."/>
            <person name="Goodwin L."/>
            <person name="Pitluck S."/>
            <person name="Peters L."/>
            <person name="Kyrpides N."/>
            <person name="Mavromatis K."/>
            <person name="Ivanova N."/>
            <person name="Ovchinnikova G."/>
            <person name="Teshima H."/>
            <person name="Detter J.C."/>
            <person name="Tapia R."/>
            <person name="Han C."/>
            <person name="Land M."/>
            <person name="Hauser L."/>
            <person name="Markowitz V."/>
            <person name="Cheng J.-F."/>
            <person name="Hugenholtz P."/>
            <person name="Woyke T."/>
            <person name="Wu D."/>
            <person name="Gronow S."/>
            <person name="Wellnitz S."/>
            <person name="Brambilla E."/>
            <person name="Klenk H.-P."/>
            <person name="Eisen J.A."/>
        </authorList>
    </citation>
    <scope>NUCLEOTIDE SEQUENCE [LARGE SCALE GENOMIC DNA]</scope>
    <source>
        <strain evidence="3">ATCC 33096 / DSM 2489 / 6091</strain>
        <plasmid evidence="3">Plasmid pTRESU01</plasmid>
    </source>
</reference>